<keyword evidence="6" id="KW-0325">Glycoprotein</keyword>
<evidence type="ECO:0000313" key="10">
    <source>
        <dbReference type="Proteomes" id="UP000606274"/>
    </source>
</evidence>
<dbReference type="Proteomes" id="UP000606274">
    <property type="component" value="Unassembled WGS sequence"/>
</dbReference>
<feature type="disulfide bond" evidence="7">
    <location>
        <begin position="3"/>
        <end position="64"/>
    </location>
</feature>
<evidence type="ECO:0000256" key="1">
    <source>
        <dbReference type="ARBA" id="ARBA00004613"/>
    </source>
</evidence>
<dbReference type="GO" id="GO:0004252">
    <property type="term" value="F:serine-type endopeptidase activity"/>
    <property type="evidence" value="ECO:0007669"/>
    <property type="project" value="TreeGrafter"/>
</dbReference>
<dbReference type="Gene3D" id="3.10.250.10">
    <property type="entry name" value="SRCR-like domain"/>
    <property type="match status" value="1"/>
</dbReference>
<dbReference type="GO" id="GO:0005886">
    <property type="term" value="C:plasma membrane"/>
    <property type="evidence" value="ECO:0007669"/>
    <property type="project" value="TreeGrafter"/>
</dbReference>
<protein>
    <recommendedName>
        <fullName evidence="8">SRCR domain-containing protein</fullName>
    </recommendedName>
</protein>
<feature type="disulfide bond" evidence="7">
    <location>
        <begin position="33"/>
        <end position="43"/>
    </location>
</feature>
<proteinExistence type="predicted"/>
<dbReference type="InterPro" id="IPR036772">
    <property type="entry name" value="SRCR-like_dom_sf"/>
</dbReference>
<dbReference type="SUPFAM" id="SSF56487">
    <property type="entry name" value="SRCR-like"/>
    <property type="match status" value="1"/>
</dbReference>
<dbReference type="EMBL" id="JABFDY010000018">
    <property type="protein sequence ID" value="KAF7693743.1"/>
    <property type="molecule type" value="Genomic_DNA"/>
</dbReference>
<reference evidence="9" key="1">
    <citation type="submission" date="2020-08" db="EMBL/GenBank/DDBJ databases">
        <title>Chromosome-level assembly of Southern catfish (Silurus meridionalis) provides insights into visual adaptation to the nocturnal and benthic lifestyles.</title>
        <authorList>
            <person name="Zhang Y."/>
            <person name="Wang D."/>
            <person name="Peng Z."/>
        </authorList>
    </citation>
    <scope>NUCLEOTIDE SEQUENCE</scope>
    <source>
        <strain evidence="9">SWU-2019-XX</strain>
        <tissue evidence="9">Muscle</tissue>
    </source>
</reference>
<evidence type="ECO:0000256" key="2">
    <source>
        <dbReference type="ARBA" id="ARBA00022525"/>
    </source>
</evidence>
<evidence type="ECO:0000259" key="8">
    <source>
        <dbReference type="PROSITE" id="PS50287"/>
    </source>
</evidence>
<dbReference type="PANTHER" id="PTHR48071">
    <property type="entry name" value="SRCR DOMAIN-CONTAINING PROTEIN"/>
    <property type="match status" value="1"/>
</dbReference>
<dbReference type="GO" id="GO:0005615">
    <property type="term" value="C:extracellular space"/>
    <property type="evidence" value="ECO:0007669"/>
    <property type="project" value="TreeGrafter"/>
</dbReference>
<feature type="domain" description="SRCR" evidence="8">
    <location>
        <begin position="1"/>
        <end position="65"/>
    </location>
</feature>
<dbReference type="PROSITE" id="PS50287">
    <property type="entry name" value="SRCR_2"/>
    <property type="match status" value="1"/>
</dbReference>
<evidence type="ECO:0000256" key="4">
    <source>
        <dbReference type="ARBA" id="ARBA00022737"/>
    </source>
</evidence>
<evidence type="ECO:0000256" key="7">
    <source>
        <dbReference type="PROSITE-ProRule" id="PRU00196"/>
    </source>
</evidence>
<organism evidence="9 10">
    <name type="scientific">Silurus meridionalis</name>
    <name type="common">Southern catfish</name>
    <name type="synonym">Silurus soldatovi meridionalis</name>
    <dbReference type="NCBI Taxonomy" id="175797"/>
    <lineage>
        <taxon>Eukaryota</taxon>
        <taxon>Metazoa</taxon>
        <taxon>Chordata</taxon>
        <taxon>Craniata</taxon>
        <taxon>Vertebrata</taxon>
        <taxon>Euteleostomi</taxon>
        <taxon>Actinopterygii</taxon>
        <taxon>Neopterygii</taxon>
        <taxon>Teleostei</taxon>
        <taxon>Ostariophysi</taxon>
        <taxon>Siluriformes</taxon>
        <taxon>Siluridae</taxon>
        <taxon>Silurus</taxon>
    </lineage>
</organism>
<name>A0A8T0AP42_SILME</name>
<evidence type="ECO:0000256" key="3">
    <source>
        <dbReference type="ARBA" id="ARBA00022729"/>
    </source>
</evidence>
<gene>
    <name evidence="9" type="ORF">HF521_007496</name>
</gene>
<keyword evidence="2" id="KW-0964">Secreted</keyword>
<dbReference type="Pfam" id="PF00530">
    <property type="entry name" value="SRCR"/>
    <property type="match status" value="1"/>
</dbReference>
<keyword evidence="4" id="KW-0677">Repeat</keyword>
<keyword evidence="5 7" id="KW-1015">Disulfide bond</keyword>
<comment type="caution">
    <text evidence="7">Lacks conserved residue(s) required for the propagation of feature annotation.</text>
</comment>
<dbReference type="PANTHER" id="PTHR48071:SF15">
    <property type="entry name" value="SRCR DOMAIN-CONTAINING PROTEIN"/>
    <property type="match status" value="1"/>
</dbReference>
<dbReference type="GO" id="GO:0031638">
    <property type="term" value="P:zymogen activation"/>
    <property type="evidence" value="ECO:0007669"/>
    <property type="project" value="TreeGrafter"/>
</dbReference>
<dbReference type="InterPro" id="IPR001190">
    <property type="entry name" value="SRCR"/>
</dbReference>
<keyword evidence="10" id="KW-1185">Reference proteome</keyword>
<comment type="caution">
    <text evidence="9">The sequence shown here is derived from an EMBL/GenBank/DDBJ whole genome shotgun (WGS) entry which is preliminary data.</text>
</comment>
<evidence type="ECO:0000256" key="5">
    <source>
        <dbReference type="ARBA" id="ARBA00023157"/>
    </source>
</evidence>
<dbReference type="AlphaFoldDB" id="A0A8T0AP42"/>
<comment type="subcellular location">
    <subcellularLocation>
        <location evidence="1">Secreted</location>
    </subcellularLocation>
</comment>
<accession>A0A8T0AP42</accession>
<evidence type="ECO:0000313" key="9">
    <source>
        <dbReference type="EMBL" id="KAF7693743.1"/>
    </source>
</evidence>
<keyword evidence="3" id="KW-0732">Signal</keyword>
<sequence>MVCRELNCGTGGSLKNTEARVKSAPNWLDYLKCRKHDSNLWQCPSSPWGQNRCDNSDEVAQITCTGGPQETGGGDLFITPTPQRREVEICSSLTPQRRRWRSVHHSHASETGGGDLFITLTPQRREVEICSSLSRLRDGRWSSVHHSHASETGGGALFITLTPQRREVELC</sequence>
<evidence type="ECO:0000256" key="6">
    <source>
        <dbReference type="ARBA" id="ARBA00023180"/>
    </source>
</evidence>